<name>A0A562TBZ0_CHIJA</name>
<evidence type="ECO:0000313" key="2">
    <source>
        <dbReference type="Proteomes" id="UP000316778"/>
    </source>
</evidence>
<dbReference type="RefSeq" id="WP_145710083.1">
    <property type="nucleotide sequence ID" value="NZ_VLLG01000002.1"/>
</dbReference>
<protein>
    <submittedName>
        <fullName evidence="1">Uncharacterized protein</fullName>
    </submittedName>
</protein>
<sequence length="315" mass="36304">MSKNTLKFDILENGLDYVKSGTEHIIKEHDFTAYKYAILHLSAGVELILKDRIRREHWTLIFDNINQAKYSLLSSGDFKSIDFETILNRLVNICVIEISDKDIRILKDLRNLRNKIQHFEFTINVQAVRSVCSKVLSIVLNFVNTNFERKHLSISAKNYIDELRELQGKFSEYVKLRTAQIKELLTQAAKKGKIEICPMCRQPALIINEEHCAFCGYTDAPENIAVLYAENILDESAHIAAMHGGEFPVYDCPYCECTDTMVKKNDEFICFNCGVQSHETDFCYCCECGELFLKKDDEDIEICETCWDNKLNSSD</sequence>
<proteinExistence type="predicted"/>
<dbReference type="OrthoDB" id="1491194at2"/>
<dbReference type="EMBL" id="VLLG01000002">
    <property type="protein sequence ID" value="TWI90903.1"/>
    <property type="molecule type" value="Genomic_DNA"/>
</dbReference>
<dbReference type="Proteomes" id="UP000316778">
    <property type="component" value="Unassembled WGS sequence"/>
</dbReference>
<accession>A0A562TBZ0</accession>
<gene>
    <name evidence="1" type="ORF">LX66_0264</name>
</gene>
<evidence type="ECO:0000313" key="1">
    <source>
        <dbReference type="EMBL" id="TWI90903.1"/>
    </source>
</evidence>
<organism evidence="1 2">
    <name type="scientific">Chitinophaga japonensis</name>
    <name type="common">Flexibacter japonensis</name>
    <dbReference type="NCBI Taxonomy" id="104662"/>
    <lineage>
        <taxon>Bacteria</taxon>
        <taxon>Pseudomonadati</taxon>
        <taxon>Bacteroidota</taxon>
        <taxon>Chitinophagia</taxon>
        <taxon>Chitinophagales</taxon>
        <taxon>Chitinophagaceae</taxon>
        <taxon>Chitinophaga</taxon>
    </lineage>
</organism>
<reference evidence="1 2" key="1">
    <citation type="journal article" date="2013" name="Stand. Genomic Sci.">
        <title>Genomic Encyclopedia of Type Strains, Phase I: The one thousand microbial genomes (KMG-I) project.</title>
        <authorList>
            <person name="Kyrpides N.C."/>
            <person name="Woyke T."/>
            <person name="Eisen J.A."/>
            <person name="Garrity G."/>
            <person name="Lilburn T.G."/>
            <person name="Beck B.J."/>
            <person name="Whitman W.B."/>
            <person name="Hugenholtz P."/>
            <person name="Klenk H.P."/>
        </authorList>
    </citation>
    <scope>NUCLEOTIDE SEQUENCE [LARGE SCALE GENOMIC DNA]</scope>
    <source>
        <strain evidence="1 2">DSM 13484</strain>
    </source>
</reference>
<keyword evidence="2" id="KW-1185">Reference proteome</keyword>
<dbReference type="AlphaFoldDB" id="A0A562TBZ0"/>
<comment type="caution">
    <text evidence="1">The sequence shown here is derived from an EMBL/GenBank/DDBJ whole genome shotgun (WGS) entry which is preliminary data.</text>
</comment>